<protein>
    <submittedName>
        <fullName evidence="2">Nucleoside phosphorylase</fullName>
    </submittedName>
</protein>
<dbReference type="Proteomes" id="UP001519332">
    <property type="component" value="Unassembled WGS sequence"/>
</dbReference>
<dbReference type="CDD" id="cd09008">
    <property type="entry name" value="MTAN"/>
    <property type="match status" value="1"/>
</dbReference>
<evidence type="ECO:0000313" key="3">
    <source>
        <dbReference type="Proteomes" id="UP001519332"/>
    </source>
</evidence>
<dbReference type="InterPro" id="IPR000845">
    <property type="entry name" value="Nucleoside_phosphorylase_d"/>
</dbReference>
<dbReference type="Gene3D" id="3.40.50.1580">
    <property type="entry name" value="Nucleoside phosphorylase domain"/>
    <property type="match status" value="1"/>
</dbReference>
<organism evidence="2 3">
    <name type="scientific">Kibdelosporangium banguiense</name>
    <dbReference type="NCBI Taxonomy" id="1365924"/>
    <lineage>
        <taxon>Bacteria</taxon>
        <taxon>Bacillati</taxon>
        <taxon>Actinomycetota</taxon>
        <taxon>Actinomycetes</taxon>
        <taxon>Pseudonocardiales</taxon>
        <taxon>Pseudonocardiaceae</taxon>
        <taxon>Kibdelosporangium</taxon>
    </lineage>
</organism>
<name>A0ABS4TS43_9PSEU</name>
<dbReference type="PANTHER" id="PTHR46832:SF1">
    <property type="entry name" value="5'-METHYLTHIOADENOSINE_S-ADENOSYLHOMOCYSTEINE NUCLEOSIDASE"/>
    <property type="match status" value="1"/>
</dbReference>
<dbReference type="InterPro" id="IPR035994">
    <property type="entry name" value="Nucleoside_phosphorylase_sf"/>
</dbReference>
<proteinExistence type="predicted"/>
<dbReference type="SUPFAM" id="SSF53167">
    <property type="entry name" value="Purine and uridine phosphorylases"/>
    <property type="match status" value="1"/>
</dbReference>
<gene>
    <name evidence="2" type="ORF">JOF56_007607</name>
</gene>
<reference evidence="2 3" key="1">
    <citation type="submission" date="2021-03" db="EMBL/GenBank/DDBJ databases">
        <title>Sequencing the genomes of 1000 actinobacteria strains.</title>
        <authorList>
            <person name="Klenk H.-P."/>
        </authorList>
    </citation>
    <scope>NUCLEOTIDE SEQUENCE [LARGE SCALE GENOMIC DNA]</scope>
    <source>
        <strain evidence="2 3">DSM 46670</strain>
    </source>
</reference>
<evidence type="ECO:0000259" key="1">
    <source>
        <dbReference type="Pfam" id="PF01048"/>
    </source>
</evidence>
<feature type="domain" description="Nucleoside phosphorylase" evidence="1">
    <location>
        <begin position="2"/>
        <end position="240"/>
    </location>
</feature>
<comment type="caution">
    <text evidence="2">The sequence shown here is derived from an EMBL/GenBank/DDBJ whole genome shotgun (WGS) entry which is preliminary data.</text>
</comment>
<dbReference type="EMBL" id="JAGINW010000001">
    <property type="protein sequence ID" value="MBP2327222.1"/>
    <property type="molecule type" value="Genomic_DNA"/>
</dbReference>
<dbReference type="RefSeq" id="WP_209644198.1">
    <property type="nucleotide sequence ID" value="NZ_JAGINW010000001.1"/>
</dbReference>
<accession>A0ABS4TS43</accession>
<evidence type="ECO:0000313" key="2">
    <source>
        <dbReference type="EMBL" id="MBP2327222.1"/>
    </source>
</evidence>
<dbReference type="Pfam" id="PF01048">
    <property type="entry name" value="PNP_UDP_1"/>
    <property type="match status" value="1"/>
</dbReference>
<sequence>MIVILTALQAEYKAVRKHVTGLRQHRHRAGTVFEAGVLADHPDKHVAMAVLGAGNSGAAALTERAIAEFQPSVVMFVGIAGALRDWLRLGDIVVATKIYGYHGGTSEDRGFSASPQAWHLSHSLDQAARHLDVSNSWRSALPVTTGHPNVHFQPIVAGEVVLKSTSSAVAEQVQDHYSDAIAIEMESAGVAHASHLNLSQPTITIRGISDFASASKDFTDRTGAPSLAADNAAAFAVSLIAQLDDADAAFQTSHQVSPPPVVHNVSGPAEFVALMGIVRGPLHIDDPDRTFDSSSAMPRLLLELTEAVVADHEAGRLDERTFNLGMEALYDARTQTHQSRRGEAIRKLNELFGQHPRLRAILAEINRTL</sequence>
<dbReference type="PANTHER" id="PTHR46832">
    <property type="entry name" value="5'-METHYLTHIOADENOSINE/S-ADENOSYLHOMOCYSTEINE NUCLEOSIDASE"/>
    <property type="match status" value="1"/>
</dbReference>
<keyword evidence="3" id="KW-1185">Reference proteome</keyword>